<evidence type="ECO:0000313" key="2">
    <source>
        <dbReference type="EMBL" id="MPC92142.1"/>
    </source>
</evidence>
<feature type="region of interest" description="Disordered" evidence="1">
    <location>
        <begin position="60"/>
        <end position="107"/>
    </location>
</feature>
<accession>A0A5B7J7J5</accession>
<protein>
    <submittedName>
        <fullName evidence="2">Uncharacterized protein</fullName>
    </submittedName>
</protein>
<comment type="caution">
    <text evidence="2">The sequence shown here is derived from an EMBL/GenBank/DDBJ whole genome shotgun (WGS) entry which is preliminary data.</text>
</comment>
<sequence>MAASRPEVMVCCSPAGDLPLPLVPAGHGSLLPLRDQYFTRVTLAEPNLCVASECQETHTIPPLNPSNTPLAPAAPLARGTSLPVPARQLPPPSQPRTHLGGHTLRGR</sequence>
<dbReference type="EMBL" id="VSRR010090242">
    <property type="protein sequence ID" value="MPC92142.1"/>
    <property type="molecule type" value="Genomic_DNA"/>
</dbReference>
<dbReference type="AlphaFoldDB" id="A0A5B7J7J5"/>
<evidence type="ECO:0000313" key="3">
    <source>
        <dbReference type="Proteomes" id="UP000324222"/>
    </source>
</evidence>
<name>A0A5B7J7J5_PORTR</name>
<organism evidence="2 3">
    <name type="scientific">Portunus trituberculatus</name>
    <name type="common">Swimming crab</name>
    <name type="synonym">Neptunus trituberculatus</name>
    <dbReference type="NCBI Taxonomy" id="210409"/>
    <lineage>
        <taxon>Eukaryota</taxon>
        <taxon>Metazoa</taxon>
        <taxon>Ecdysozoa</taxon>
        <taxon>Arthropoda</taxon>
        <taxon>Crustacea</taxon>
        <taxon>Multicrustacea</taxon>
        <taxon>Malacostraca</taxon>
        <taxon>Eumalacostraca</taxon>
        <taxon>Eucarida</taxon>
        <taxon>Decapoda</taxon>
        <taxon>Pleocyemata</taxon>
        <taxon>Brachyura</taxon>
        <taxon>Eubrachyura</taxon>
        <taxon>Portunoidea</taxon>
        <taxon>Portunidae</taxon>
        <taxon>Portuninae</taxon>
        <taxon>Portunus</taxon>
    </lineage>
</organism>
<keyword evidence="3" id="KW-1185">Reference proteome</keyword>
<reference evidence="2 3" key="1">
    <citation type="submission" date="2019-05" db="EMBL/GenBank/DDBJ databases">
        <title>Another draft genome of Portunus trituberculatus and its Hox gene families provides insights of decapod evolution.</title>
        <authorList>
            <person name="Jeong J.-H."/>
            <person name="Song I."/>
            <person name="Kim S."/>
            <person name="Choi T."/>
            <person name="Kim D."/>
            <person name="Ryu S."/>
            <person name="Kim W."/>
        </authorList>
    </citation>
    <scope>NUCLEOTIDE SEQUENCE [LARGE SCALE GENOMIC DNA]</scope>
    <source>
        <tissue evidence="2">Muscle</tissue>
    </source>
</reference>
<gene>
    <name evidence="2" type="ORF">E2C01_087214</name>
</gene>
<dbReference type="Proteomes" id="UP000324222">
    <property type="component" value="Unassembled WGS sequence"/>
</dbReference>
<proteinExistence type="predicted"/>
<evidence type="ECO:0000256" key="1">
    <source>
        <dbReference type="SAM" id="MobiDB-lite"/>
    </source>
</evidence>